<proteinExistence type="predicted"/>
<dbReference type="Proteomes" id="UP000325315">
    <property type="component" value="Unassembled WGS sequence"/>
</dbReference>
<dbReference type="EMBL" id="SMMG02000002">
    <property type="protein sequence ID" value="KAA3484153.1"/>
    <property type="molecule type" value="Genomic_DNA"/>
</dbReference>
<reference evidence="2" key="1">
    <citation type="journal article" date="2019" name="Plant Biotechnol. J.">
        <title>Genome sequencing of the Australian wild diploid species Gossypium australe highlights disease resistance and delayed gland morphogenesis.</title>
        <authorList>
            <person name="Cai Y."/>
            <person name="Cai X."/>
            <person name="Wang Q."/>
            <person name="Wang P."/>
            <person name="Zhang Y."/>
            <person name="Cai C."/>
            <person name="Xu Y."/>
            <person name="Wang K."/>
            <person name="Zhou Z."/>
            <person name="Wang C."/>
            <person name="Geng S."/>
            <person name="Li B."/>
            <person name="Dong Q."/>
            <person name="Hou Y."/>
            <person name="Wang H."/>
            <person name="Ai P."/>
            <person name="Liu Z."/>
            <person name="Yi F."/>
            <person name="Sun M."/>
            <person name="An G."/>
            <person name="Cheng J."/>
            <person name="Zhang Y."/>
            <person name="Shi Q."/>
            <person name="Xie Y."/>
            <person name="Shi X."/>
            <person name="Chang Y."/>
            <person name="Huang F."/>
            <person name="Chen Y."/>
            <person name="Hong S."/>
            <person name="Mi L."/>
            <person name="Sun Q."/>
            <person name="Zhang L."/>
            <person name="Zhou B."/>
            <person name="Peng R."/>
            <person name="Zhang X."/>
            <person name="Liu F."/>
        </authorList>
    </citation>
    <scope>NUCLEOTIDE SEQUENCE [LARGE SCALE GENOMIC DNA]</scope>
    <source>
        <strain evidence="2">cv. PA1801</strain>
    </source>
</reference>
<accession>A0A5B6WRS4</accession>
<comment type="caution">
    <text evidence="1">The sequence shown here is derived from an EMBL/GenBank/DDBJ whole genome shotgun (WGS) entry which is preliminary data.</text>
</comment>
<name>A0A5B6WRS4_9ROSI</name>
<evidence type="ECO:0000313" key="1">
    <source>
        <dbReference type="EMBL" id="KAA3484153.1"/>
    </source>
</evidence>
<gene>
    <name evidence="1" type="ORF">EPI10_006257</name>
</gene>
<organism evidence="1 2">
    <name type="scientific">Gossypium australe</name>
    <dbReference type="NCBI Taxonomy" id="47621"/>
    <lineage>
        <taxon>Eukaryota</taxon>
        <taxon>Viridiplantae</taxon>
        <taxon>Streptophyta</taxon>
        <taxon>Embryophyta</taxon>
        <taxon>Tracheophyta</taxon>
        <taxon>Spermatophyta</taxon>
        <taxon>Magnoliopsida</taxon>
        <taxon>eudicotyledons</taxon>
        <taxon>Gunneridae</taxon>
        <taxon>Pentapetalae</taxon>
        <taxon>rosids</taxon>
        <taxon>malvids</taxon>
        <taxon>Malvales</taxon>
        <taxon>Malvaceae</taxon>
        <taxon>Malvoideae</taxon>
        <taxon>Gossypium</taxon>
    </lineage>
</organism>
<dbReference type="AlphaFoldDB" id="A0A5B6WRS4"/>
<evidence type="ECO:0000313" key="2">
    <source>
        <dbReference type="Proteomes" id="UP000325315"/>
    </source>
</evidence>
<protein>
    <submittedName>
        <fullName evidence="1">Integrase, catalytic core</fullName>
    </submittedName>
</protein>
<keyword evidence="2" id="KW-1185">Reference proteome</keyword>
<sequence>MRVNDQQITFNVFDAMKCVNTDEKFHAIEIIDTTIQEKIEDFCSNNSKNDVDVCELIDADMIIDLDKLMEVQQIGNRSRRSFESLNMSDHSFKPPQPSIEDTHAGIEAFASTLEVRKVSRKSKKALGWSIADIKGTSPTICMHKIILEDCHGKSIEQQRRLNPFMKEVVKMECNTPYPYSTLEQDMRHYRT</sequence>